<evidence type="ECO:0000256" key="4">
    <source>
        <dbReference type="RuleBase" id="RU004335"/>
    </source>
</evidence>
<name>A0AAD4S6Z2_9MAGN</name>
<evidence type="ECO:0000313" key="7">
    <source>
        <dbReference type="EMBL" id="KAI3871152.1"/>
    </source>
</evidence>
<evidence type="ECO:0000256" key="6">
    <source>
        <dbReference type="SAM" id="SignalP"/>
    </source>
</evidence>
<feature type="chain" id="PRO_5041982990" description="Glucan endo-1,3-beta-D-glucosidase" evidence="6">
    <location>
        <begin position="26"/>
        <end position="337"/>
    </location>
</feature>
<evidence type="ECO:0000256" key="5">
    <source>
        <dbReference type="RuleBase" id="RU004336"/>
    </source>
</evidence>
<dbReference type="AlphaFoldDB" id="A0AAD4S6Z2"/>
<comment type="similarity">
    <text evidence="1 4">Belongs to the glycosyl hydrolase 17 family.</text>
</comment>
<evidence type="ECO:0000256" key="3">
    <source>
        <dbReference type="ARBA" id="ARBA00023295"/>
    </source>
</evidence>
<dbReference type="InterPro" id="IPR044965">
    <property type="entry name" value="Glyco_hydro_17_plant"/>
</dbReference>
<sequence length="337" mass="36644">MEIKGIITMLVLAMFVANQLSLTSAGRIGVCYGTVADNLPSPQEVINLYKKYGIQMMRIFSPTPEILEALRGTGIFVSVGIANEDLNALSSSQESANSWVATNIVPYKDNVTFGWITAGNEVIPGTLAQYVPGAMTNIYNALVNVSLDQIKVTTVVPASVLSTTFPPSAGAFKDEVVDVMTQISTFLQSHGATLMINVYPYFAYAENSADISLPYAQFAADTPVVDGNLNYYSLFAAMVDSFNAALEKIGTPDVVVAISESGWPSAGNEPYSSIDNAKVYNTNLMSRVLSEGTPRRPNQEYDVFLFSMFNEDLKQPAGVEQNFGLFYPNMEPVYPLF</sequence>
<protein>
    <recommendedName>
        <fullName evidence="9">Glucan endo-1,3-beta-D-glucosidase</fullName>
    </recommendedName>
</protein>
<evidence type="ECO:0000256" key="2">
    <source>
        <dbReference type="ARBA" id="ARBA00022801"/>
    </source>
</evidence>
<feature type="signal peptide" evidence="6">
    <location>
        <begin position="1"/>
        <end position="25"/>
    </location>
</feature>
<accession>A0AAD4S6Z2</accession>
<dbReference type="Gene3D" id="3.20.20.80">
    <property type="entry name" value="Glycosidases"/>
    <property type="match status" value="1"/>
</dbReference>
<keyword evidence="6" id="KW-0732">Signal</keyword>
<comment type="caution">
    <text evidence="7">The sequence shown here is derived from an EMBL/GenBank/DDBJ whole genome shotgun (WGS) entry which is preliminary data.</text>
</comment>
<keyword evidence="2 5" id="KW-0378">Hydrolase</keyword>
<gene>
    <name evidence="7" type="ORF">MKW98_015052</name>
</gene>
<dbReference type="PROSITE" id="PS00587">
    <property type="entry name" value="GLYCOSYL_HYDROL_F17"/>
    <property type="match status" value="1"/>
</dbReference>
<dbReference type="InterPro" id="IPR017853">
    <property type="entry name" value="GH"/>
</dbReference>
<dbReference type="PANTHER" id="PTHR32227">
    <property type="entry name" value="GLUCAN ENDO-1,3-BETA-GLUCOSIDASE BG1-RELATED-RELATED"/>
    <property type="match status" value="1"/>
</dbReference>
<evidence type="ECO:0000313" key="8">
    <source>
        <dbReference type="Proteomes" id="UP001202328"/>
    </source>
</evidence>
<dbReference type="InterPro" id="IPR000490">
    <property type="entry name" value="Glyco_hydro_17"/>
</dbReference>
<proteinExistence type="inferred from homology"/>
<dbReference type="GO" id="GO:0005975">
    <property type="term" value="P:carbohydrate metabolic process"/>
    <property type="evidence" value="ECO:0007669"/>
    <property type="project" value="InterPro"/>
</dbReference>
<dbReference type="SUPFAM" id="SSF51445">
    <property type="entry name" value="(Trans)glycosidases"/>
    <property type="match status" value="1"/>
</dbReference>
<keyword evidence="8" id="KW-1185">Reference proteome</keyword>
<keyword evidence="3 5" id="KW-0326">Glycosidase</keyword>
<evidence type="ECO:0000256" key="1">
    <source>
        <dbReference type="ARBA" id="ARBA00008773"/>
    </source>
</evidence>
<dbReference type="EMBL" id="JAJJMB010013076">
    <property type="protein sequence ID" value="KAI3871152.1"/>
    <property type="molecule type" value="Genomic_DNA"/>
</dbReference>
<dbReference type="Proteomes" id="UP001202328">
    <property type="component" value="Unassembled WGS sequence"/>
</dbReference>
<dbReference type="GO" id="GO:0004553">
    <property type="term" value="F:hydrolase activity, hydrolyzing O-glycosyl compounds"/>
    <property type="evidence" value="ECO:0007669"/>
    <property type="project" value="InterPro"/>
</dbReference>
<evidence type="ECO:0008006" key="9">
    <source>
        <dbReference type="Google" id="ProtNLM"/>
    </source>
</evidence>
<reference evidence="7" key="1">
    <citation type="submission" date="2022-04" db="EMBL/GenBank/DDBJ databases">
        <title>A functionally conserved STORR gene fusion in Papaver species that diverged 16.8 million years ago.</title>
        <authorList>
            <person name="Catania T."/>
        </authorList>
    </citation>
    <scope>NUCLEOTIDE SEQUENCE</scope>
    <source>
        <strain evidence="7">S-188037</strain>
    </source>
</reference>
<organism evidence="7 8">
    <name type="scientific">Papaver atlanticum</name>
    <dbReference type="NCBI Taxonomy" id="357466"/>
    <lineage>
        <taxon>Eukaryota</taxon>
        <taxon>Viridiplantae</taxon>
        <taxon>Streptophyta</taxon>
        <taxon>Embryophyta</taxon>
        <taxon>Tracheophyta</taxon>
        <taxon>Spermatophyta</taxon>
        <taxon>Magnoliopsida</taxon>
        <taxon>Ranunculales</taxon>
        <taxon>Papaveraceae</taxon>
        <taxon>Papaveroideae</taxon>
        <taxon>Papaver</taxon>
    </lineage>
</organism>
<dbReference type="FunFam" id="3.20.20.80:FF:000010">
    <property type="entry name" value="glucan endo-1,3-beta-glucosidase, basic"/>
    <property type="match status" value="1"/>
</dbReference>
<dbReference type="Pfam" id="PF00332">
    <property type="entry name" value="Glyco_hydro_17"/>
    <property type="match status" value="1"/>
</dbReference>